<dbReference type="EMBL" id="AJLR01000129">
    <property type="protein sequence ID" value="EKN63699.1"/>
    <property type="molecule type" value="Genomic_DNA"/>
</dbReference>
<dbReference type="RefSeq" id="WP_003332712.1">
    <property type="nucleotide sequence ID" value="NZ_AJLR01000129.1"/>
</dbReference>
<name>K6D5X5_SCHAZ</name>
<sequence length="64" mass="7373">MGHNQKEYKVTGFSYSFHPALLQIIEETINEFLNSEEIQSKIGEDPYEIIIRGKDKKSNKLGCL</sequence>
<dbReference type="PATRIC" id="fig|1131731.3.peg.3331"/>
<organism evidence="1 2">
    <name type="scientific">Schinkia azotoformans LMG 9581</name>
    <dbReference type="NCBI Taxonomy" id="1131731"/>
    <lineage>
        <taxon>Bacteria</taxon>
        <taxon>Bacillati</taxon>
        <taxon>Bacillota</taxon>
        <taxon>Bacilli</taxon>
        <taxon>Bacillales</taxon>
        <taxon>Bacillaceae</taxon>
        <taxon>Calidifontibacillus/Schinkia group</taxon>
        <taxon>Schinkia</taxon>
    </lineage>
</organism>
<keyword evidence="2" id="KW-1185">Reference proteome</keyword>
<gene>
    <name evidence="1" type="ORF">BAZO_16294</name>
</gene>
<proteinExistence type="predicted"/>
<dbReference type="Proteomes" id="UP000006315">
    <property type="component" value="Unassembled WGS sequence"/>
</dbReference>
<protein>
    <submittedName>
        <fullName evidence="1">Uncharacterized protein</fullName>
    </submittedName>
</protein>
<evidence type="ECO:0000313" key="1">
    <source>
        <dbReference type="EMBL" id="EKN63699.1"/>
    </source>
</evidence>
<reference evidence="1 2" key="1">
    <citation type="journal article" date="2012" name="Front. Microbiol.">
        <title>Redundancy and modularity in membrane-associated dissimilatory nitrate reduction in Bacillus.</title>
        <authorList>
            <person name="Heylen K."/>
            <person name="Keltjens J."/>
        </authorList>
    </citation>
    <scope>NUCLEOTIDE SEQUENCE [LARGE SCALE GENOMIC DNA]</scope>
    <source>
        <strain evidence="1 2">LMG 9581</strain>
    </source>
</reference>
<comment type="caution">
    <text evidence="1">The sequence shown here is derived from an EMBL/GenBank/DDBJ whole genome shotgun (WGS) entry which is preliminary data.</text>
</comment>
<dbReference type="AlphaFoldDB" id="K6D5X5"/>
<accession>K6D5X5</accession>
<evidence type="ECO:0000313" key="2">
    <source>
        <dbReference type="Proteomes" id="UP000006315"/>
    </source>
</evidence>